<gene>
    <name evidence="1" type="ORF">LCGC14_0430390</name>
</gene>
<dbReference type="AlphaFoldDB" id="A0A0F9VA92"/>
<dbReference type="EMBL" id="LAZR01000402">
    <property type="protein sequence ID" value="KKN70461.1"/>
    <property type="molecule type" value="Genomic_DNA"/>
</dbReference>
<reference evidence="1" key="1">
    <citation type="journal article" date="2015" name="Nature">
        <title>Complex archaea that bridge the gap between prokaryotes and eukaryotes.</title>
        <authorList>
            <person name="Spang A."/>
            <person name="Saw J.H."/>
            <person name="Jorgensen S.L."/>
            <person name="Zaremba-Niedzwiedzka K."/>
            <person name="Martijn J."/>
            <person name="Lind A.E."/>
            <person name="van Eijk R."/>
            <person name="Schleper C."/>
            <person name="Guy L."/>
            <person name="Ettema T.J."/>
        </authorList>
    </citation>
    <scope>NUCLEOTIDE SEQUENCE</scope>
</reference>
<accession>A0A0F9VA92</accession>
<evidence type="ECO:0000313" key="1">
    <source>
        <dbReference type="EMBL" id="KKN70461.1"/>
    </source>
</evidence>
<sequence length="131" mass="14779">MAVKFPQGSIVSLDQISPDDRITLADFGGSQAEREGKYTLAIAFQNLHKRKLDREPGYDPEDPLGVTSGVPVTAQEVREAFEEQRIIPIPETDDETFVSLHLVIRTFDLPGDETNPYYKRLIDTARQFLIT</sequence>
<name>A0A0F9VA92_9ZZZZ</name>
<proteinExistence type="predicted"/>
<organism evidence="1">
    <name type="scientific">marine sediment metagenome</name>
    <dbReference type="NCBI Taxonomy" id="412755"/>
    <lineage>
        <taxon>unclassified sequences</taxon>
        <taxon>metagenomes</taxon>
        <taxon>ecological metagenomes</taxon>
    </lineage>
</organism>
<protein>
    <submittedName>
        <fullName evidence="1">Uncharacterized protein</fullName>
    </submittedName>
</protein>
<comment type="caution">
    <text evidence="1">The sequence shown here is derived from an EMBL/GenBank/DDBJ whole genome shotgun (WGS) entry which is preliminary data.</text>
</comment>